<reference evidence="1 2" key="1">
    <citation type="submission" date="2019-05" db="EMBL/GenBank/DDBJ databases">
        <title>Nesterenkonia sp. GY239, isolated from the Southern Atlantic Ocean.</title>
        <authorList>
            <person name="Zhang G."/>
        </authorList>
    </citation>
    <scope>NUCLEOTIDE SEQUENCE [LARGE SCALE GENOMIC DNA]</scope>
    <source>
        <strain evidence="1 2">GY239</strain>
    </source>
</reference>
<dbReference type="Proteomes" id="UP000306544">
    <property type="component" value="Unassembled WGS sequence"/>
</dbReference>
<dbReference type="Pfam" id="PF14076">
    <property type="entry name" value="DUF4258"/>
    <property type="match status" value="1"/>
</dbReference>
<accession>A0A5R9A572</accession>
<organism evidence="1 2">
    <name type="scientific">Nesterenkonia sphaerica</name>
    <dbReference type="NCBI Taxonomy" id="1804988"/>
    <lineage>
        <taxon>Bacteria</taxon>
        <taxon>Bacillati</taxon>
        <taxon>Actinomycetota</taxon>
        <taxon>Actinomycetes</taxon>
        <taxon>Micrococcales</taxon>
        <taxon>Micrococcaceae</taxon>
        <taxon>Nesterenkonia</taxon>
    </lineage>
</organism>
<keyword evidence="2" id="KW-1185">Reference proteome</keyword>
<gene>
    <name evidence="1" type="ORF">FEF27_10985</name>
</gene>
<proteinExistence type="predicted"/>
<evidence type="ECO:0000313" key="1">
    <source>
        <dbReference type="EMBL" id="TLP72946.1"/>
    </source>
</evidence>
<comment type="caution">
    <text evidence="1">The sequence shown here is derived from an EMBL/GenBank/DDBJ whole genome shotgun (WGS) entry which is preliminary data.</text>
</comment>
<sequence length="82" mass="9520">MLLKFSPHGRRRMQERAIAESDILFTLREHNRVRYPSREGGGKWVYEGRNASGRRLAIITRPAVEDLPPGGRLTIITAYWRD</sequence>
<dbReference type="RefSeq" id="WP_138170913.1">
    <property type="nucleotide sequence ID" value="NZ_VAWA01000017.1"/>
</dbReference>
<dbReference type="AlphaFoldDB" id="A0A5R9A572"/>
<protein>
    <submittedName>
        <fullName evidence="1">DUF4258 domain-containing protein</fullName>
    </submittedName>
</protein>
<dbReference type="EMBL" id="VAWA01000017">
    <property type="protein sequence ID" value="TLP72946.1"/>
    <property type="molecule type" value="Genomic_DNA"/>
</dbReference>
<dbReference type="OrthoDB" id="4424059at2"/>
<evidence type="ECO:0000313" key="2">
    <source>
        <dbReference type="Proteomes" id="UP000306544"/>
    </source>
</evidence>
<name>A0A5R9A572_9MICC</name>
<dbReference type="InterPro" id="IPR025354">
    <property type="entry name" value="DUF4258"/>
</dbReference>